<dbReference type="AlphaFoldDB" id="A0A4R3MA94"/>
<proteinExistence type="predicted"/>
<evidence type="ECO:0000259" key="1">
    <source>
        <dbReference type="PROSITE" id="PS51379"/>
    </source>
</evidence>
<dbReference type="Proteomes" id="UP000295678">
    <property type="component" value="Unassembled WGS sequence"/>
</dbReference>
<keyword evidence="3" id="KW-1185">Reference proteome</keyword>
<dbReference type="EMBL" id="SMAK01000008">
    <property type="protein sequence ID" value="TCT08737.1"/>
    <property type="molecule type" value="Genomic_DNA"/>
</dbReference>
<sequence>MRIYTELSSSLAVHGLRPRGGFHPRAGDNVPDVAAGVPTRSIILVGNAGAELWPAFAPHVDGERHPLDRWTRATVAAIADRFGARPVYPFDTPPLPFQQWAMRCEPVHPSPIGILMHPDHGLWHAYRAALLFADMIDLPAIEDRQSPCETCAARPCLAACPVGAFSAAGYDVAACAGHLDSPAGRECLERGCRARAACPVAADRAYPPGQIRFHMAAFHRAVGRR</sequence>
<evidence type="ECO:0000313" key="3">
    <source>
        <dbReference type="Proteomes" id="UP000295678"/>
    </source>
</evidence>
<dbReference type="RefSeq" id="WP_132807147.1">
    <property type="nucleotide sequence ID" value="NZ_SMAK01000008.1"/>
</dbReference>
<feature type="domain" description="4Fe-4S ferredoxin-type" evidence="1">
    <location>
        <begin position="137"/>
        <end position="170"/>
    </location>
</feature>
<name>A0A4R3MA94_9HYPH</name>
<accession>A0A4R3MA94</accession>
<reference evidence="2 3" key="1">
    <citation type="submission" date="2019-03" db="EMBL/GenBank/DDBJ databases">
        <title>Genomic Encyclopedia of Type Strains, Phase IV (KMG-IV): sequencing the most valuable type-strain genomes for metagenomic binning, comparative biology and taxonomic classification.</title>
        <authorList>
            <person name="Goeker M."/>
        </authorList>
    </citation>
    <scope>NUCLEOTIDE SEQUENCE [LARGE SCALE GENOMIC DNA]</scope>
    <source>
        <strain evidence="2 3">DSM 19345</strain>
    </source>
</reference>
<dbReference type="OrthoDB" id="8279740at2"/>
<gene>
    <name evidence="2" type="ORF">EDC22_10849</name>
</gene>
<protein>
    <recommendedName>
        <fullName evidence="1">4Fe-4S ferredoxin-type domain-containing protein</fullName>
    </recommendedName>
</protein>
<dbReference type="InterPro" id="IPR017896">
    <property type="entry name" value="4Fe4S_Fe-S-bd"/>
</dbReference>
<dbReference type="PROSITE" id="PS51379">
    <property type="entry name" value="4FE4S_FER_2"/>
    <property type="match status" value="1"/>
</dbReference>
<comment type="caution">
    <text evidence="2">The sequence shown here is derived from an EMBL/GenBank/DDBJ whole genome shotgun (WGS) entry which is preliminary data.</text>
</comment>
<evidence type="ECO:0000313" key="2">
    <source>
        <dbReference type="EMBL" id="TCT08737.1"/>
    </source>
</evidence>
<organism evidence="2 3">
    <name type="scientific">Tepidamorphus gemmatus</name>
    <dbReference type="NCBI Taxonomy" id="747076"/>
    <lineage>
        <taxon>Bacteria</taxon>
        <taxon>Pseudomonadati</taxon>
        <taxon>Pseudomonadota</taxon>
        <taxon>Alphaproteobacteria</taxon>
        <taxon>Hyphomicrobiales</taxon>
        <taxon>Tepidamorphaceae</taxon>
        <taxon>Tepidamorphus</taxon>
    </lineage>
</organism>